<dbReference type="Gene3D" id="2.60.120.10">
    <property type="entry name" value="Jelly Rolls"/>
    <property type="match status" value="1"/>
</dbReference>
<evidence type="ECO:0000256" key="3">
    <source>
        <dbReference type="ARBA" id="ARBA00023163"/>
    </source>
</evidence>
<dbReference type="AlphaFoldDB" id="A0A9D1XSI8"/>
<keyword evidence="2" id="KW-0238">DNA-binding</keyword>
<dbReference type="PANTHER" id="PTHR43280:SF27">
    <property type="entry name" value="TRANSCRIPTIONAL REGULATOR MTLR"/>
    <property type="match status" value="1"/>
</dbReference>
<dbReference type="PANTHER" id="PTHR43280">
    <property type="entry name" value="ARAC-FAMILY TRANSCRIPTIONAL REGULATOR"/>
    <property type="match status" value="1"/>
</dbReference>
<keyword evidence="1" id="KW-0805">Transcription regulation</keyword>
<dbReference type="Proteomes" id="UP000823847">
    <property type="component" value="Unassembled WGS sequence"/>
</dbReference>
<dbReference type="InterPro" id="IPR018060">
    <property type="entry name" value="HTH_AraC"/>
</dbReference>
<dbReference type="PRINTS" id="PR00032">
    <property type="entry name" value="HTHARAC"/>
</dbReference>
<feature type="domain" description="HTH araC/xylS-type" evidence="4">
    <location>
        <begin position="189"/>
        <end position="287"/>
    </location>
</feature>
<dbReference type="InterPro" id="IPR014710">
    <property type="entry name" value="RmlC-like_jellyroll"/>
</dbReference>
<reference evidence="5" key="2">
    <citation type="submission" date="2021-04" db="EMBL/GenBank/DDBJ databases">
        <authorList>
            <person name="Gilroy R."/>
        </authorList>
    </citation>
    <scope>NUCLEOTIDE SEQUENCE</scope>
    <source>
        <strain evidence="5">ChiHecec2B26-12326</strain>
    </source>
</reference>
<accession>A0A9D1XSI8</accession>
<comment type="caution">
    <text evidence="5">The sequence shown here is derived from an EMBL/GenBank/DDBJ whole genome shotgun (WGS) entry which is preliminary data.</text>
</comment>
<reference evidence="5" key="1">
    <citation type="journal article" date="2021" name="PeerJ">
        <title>Extensive microbial diversity within the chicken gut microbiome revealed by metagenomics and culture.</title>
        <authorList>
            <person name="Gilroy R."/>
            <person name="Ravi A."/>
            <person name="Getino M."/>
            <person name="Pursley I."/>
            <person name="Horton D.L."/>
            <person name="Alikhan N.F."/>
            <person name="Baker D."/>
            <person name="Gharbi K."/>
            <person name="Hall N."/>
            <person name="Watson M."/>
            <person name="Adriaenssens E.M."/>
            <person name="Foster-Nyarko E."/>
            <person name="Jarju S."/>
            <person name="Secka A."/>
            <person name="Antonio M."/>
            <person name="Oren A."/>
            <person name="Chaudhuri R.R."/>
            <person name="La Ragione R."/>
            <person name="Hildebrand F."/>
            <person name="Pallen M.J."/>
        </authorList>
    </citation>
    <scope>NUCLEOTIDE SEQUENCE</scope>
    <source>
        <strain evidence="5">ChiHecec2B26-12326</strain>
    </source>
</reference>
<keyword evidence="3" id="KW-0804">Transcription</keyword>
<dbReference type="InterPro" id="IPR020449">
    <property type="entry name" value="Tscrpt_reg_AraC-type_HTH"/>
</dbReference>
<evidence type="ECO:0000256" key="2">
    <source>
        <dbReference type="ARBA" id="ARBA00023125"/>
    </source>
</evidence>
<evidence type="ECO:0000313" key="6">
    <source>
        <dbReference type="Proteomes" id="UP000823847"/>
    </source>
</evidence>
<dbReference type="InterPro" id="IPR009057">
    <property type="entry name" value="Homeodomain-like_sf"/>
</dbReference>
<sequence>MNMVEVLEEITPLSPEDCFLVIRRVKSGFHFPLHTHREFELNYVENAKGAMRIVGDSMEEIGDLDLVLIAGGTKHTYTNHNCLCDGIFEITIQFHASLFDSLIDKRHFHSIRDMFERASRGLVFSRQMVADIRDRLRALSNDNKPDSFQNVLRLIEILKILSLDKAARDLNTTDAPRSPRNNSDADRLDTILLYLRENYARRISLAEVARLVSMSEASLMRFLKRWTGKTFIDHLNEIRVAEAASCLTNSSDSVSEICYKCGFNNLSNFNRVFKRRKGCTPTEYRERYSRTRFVL</sequence>
<dbReference type="PROSITE" id="PS01124">
    <property type="entry name" value="HTH_ARAC_FAMILY_2"/>
    <property type="match status" value="1"/>
</dbReference>
<gene>
    <name evidence="5" type="ORF">H9848_01405</name>
</gene>
<dbReference type="InterPro" id="IPR018062">
    <property type="entry name" value="HTH_AraC-typ_CS"/>
</dbReference>
<dbReference type="Pfam" id="PF12833">
    <property type="entry name" value="HTH_18"/>
    <property type="match status" value="1"/>
</dbReference>
<dbReference type="GO" id="GO:0043565">
    <property type="term" value="F:sequence-specific DNA binding"/>
    <property type="evidence" value="ECO:0007669"/>
    <property type="project" value="InterPro"/>
</dbReference>
<dbReference type="SMART" id="SM00342">
    <property type="entry name" value="HTH_ARAC"/>
    <property type="match status" value="1"/>
</dbReference>
<dbReference type="InterPro" id="IPR011051">
    <property type="entry name" value="RmlC_Cupin_sf"/>
</dbReference>
<dbReference type="SUPFAM" id="SSF51182">
    <property type="entry name" value="RmlC-like cupins"/>
    <property type="match status" value="1"/>
</dbReference>
<dbReference type="GO" id="GO:0003700">
    <property type="term" value="F:DNA-binding transcription factor activity"/>
    <property type="evidence" value="ECO:0007669"/>
    <property type="project" value="InterPro"/>
</dbReference>
<evidence type="ECO:0000313" key="5">
    <source>
        <dbReference type="EMBL" id="HIX85249.1"/>
    </source>
</evidence>
<dbReference type="EMBL" id="DXEN01000009">
    <property type="protein sequence ID" value="HIX85249.1"/>
    <property type="molecule type" value="Genomic_DNA"/>
</dbReference>
<evidence type="ECO:0000256" key="1">
    <source>
        <dbReference type="ARBA" id="ARBA00023015"/>
    </source>
</evidence>
<evidence type="ECO:0000259" key="4">
    <source>
        <dbReference type="PROSITE" id="PS01124"/>
    </source>
</evidence>
<name>A0A9D1XSI8_9BACT</name>
<protein>
    <submittedName>
        <fullName evidence="5">AraC family transcriptional regulator</fullName>
    </submittedName>
</protein>
<dbReference type="Gene3D" id="1.10.10.60">
    <property type="entry name" value="Homeodomain-like"/>
    <property type="match status" value="2"/>
</dbReference>
<dbReference type="PROSITE" id="PS00041">
    <property type="entry name" value="HTH_ARAC_FAMILY_1"/>
    <property type="match status" value="1"/>
</dbReference>
<proteinExistence type="predicted"/>
<organism evidence="5 6">
    <name type="scientific">Candidatus Parabacteroides intestinigallinarum</name>
    <dbReference type="NCBI Taxonomy" id="2838722"/>
    <lineage>
        <taxon>Bacteria</taxon>
        <taxon>Pseudomonadati</taxon>
        <taxon>Bacteroidota</taxon>
        <taxon>Bacteroidia</taxon>
        <taxon>Bacteroidales</taxon>
        <taxon>Tannerellaceae</taxon>
        <taxon>Parabacteroides</taxon>
    </lineage>
</organism>
<dbReference type="SUPFAM" id="SSF46689">
    <property type="entry name" value="Homeodomain-like"/>
    <property type="match status" value="2"/>
</dbReference>